<proteinExistence type="inferred from homology"/>
<dbReference type="PIRSF" id="PIRSF006305">
    <property type="entry name" value="Maf"/>
    <property type="match status" value="1"/>
</dbReference>
<dbReference type="Gene3D" id="3.90.950.10">
    <property type="match status" value="1"/>
</dbReference>
<gene>
    <name evidence="5" type="ORF">SAMN05216421_2409</name>
</gene>
<comment type="cofactor">
    <cofactor evidence="1 4">
        <name>a divalent metal cation</name>
        <dbReference type="ChEBI" id="CHEBI:60240"/>
    </cofactor>
</comment>
<keyword evidence="2 4" id="KW-0378">Hydrolase</keyword>
<keyword evidence="6" id="KW-1185">Reference proteome</keyword>
<evidence type="ECO:0000256" key="3">
    <source>
        <dbReference type="ARBA" id="ARBA00023080"/>
    </source>
</evidence>
<accession>A0A1H1VX38</accession>
<dbReference type="PANTHER" id="PTHR43213:SF5">
    <property type="entry name" value="BIFUNCTIONAL DTTP_UTP PYROPHOSPHATASE_METHYLTRANSFERASE PROTEIN-RELATED"/>
    <property type="match status" value="1"/>
</dbReference>
<comment type="similarity">
    <text evidence="4">Belongs to the Maf family. YhdE subfamily.</text>
</comment>
<dbReference type="HAMAP" id="MF_00528">
    <property type="entry name" value="Maf"/>
    <property type="match status" value="1"/>
</dbReference>
<dbReference type="Proteomes" id="UP000243207">
    <property type="component" value="Chromosome I"/>
</dbReference>
<dbReference type="Pfam" id="PF02545">
    <property type="entry name" value="Maf"/>
    <property type="match status" value="1"/>
</dbReference>
<dbReference type="InterPro" id="IPR029001">
    <property type="entry name" value="ITPase-like_fam"/>
</dbReference>
<dbReference type="GO" id="GO:0036218">
    <property type="term" value="F:dTTP diphosphatase activity"/>
    <property type="evidence" value="ECO:0007669"/>
    <property type="project" value="RHEA"/>
</dbReference>
<dbReference type="GO" id="GO:0009117">
    <property type="term" value="P:nucleotide metabolic process"/>
    <property type="evidence" value="ECO:0007669"/>
    <property type="project" value="UniProtKB-KW"/>
</dbReference>
<dbReference type="SUPFAM" id="SSF52972">
    <property type="entry name" value="ITPase-like"/>
    <property type="match status" value="1"/>
</dbReference>
<evidence type="ECO:0000256" key="2">
    <source>
        <dbReference type="ARBA" id="ARBA00022801"/>
    </source>
</evidence>
<dbReference type="PANTHER" id="PTHR43213">
    <property type="entry name" value="BIFUNCTIONAL DTTP/UTP PYROPHOSPHATASE/METHYLTRANSFERASE PROTEIN-RELATED"/>
    <property type="match status" value="1"/>
</dbReference>
<keyword evidence="4" id="KW-0963">Cytoplasm</keyword>
<sequence>MICLASASPRRKALLEQIGVPVTVMPCDIDETVQAGEEASVYVERMAREKAEAACSRVSDQVVVAADTVVVCGDRVLGKPADREQALATLRLLSGNQHRVMTAVAVRLGQRHRLIRVDTRVHFRTLGEAEMSAYWDTGEPADKAGSYAIQGRGAVFVERIDGSYSAVVGLPLMETAAVLAGFGVSCWQSVAQNLASGDHRNGTSR</sequence>
<dbReference type="GO" id="GO:0005737">
    <property type="term" value="C:cytoplasm"/>
    <property type="evidence" value="ECO:0007669"/>
    <property type="project" value="UniProtKB-SubCell"/>
</dbReference>
<comment type="catalytic activity">
    <reaction evidence="4">
        <text>UTP + H2O = UMP + diphosphate + H(+)</text>
        <dbReference type="Rhea" id="RHEA:29395"/>
        <dbReference type="ChEBI" id="CHEBI:15377"/>
        <dbReference type="ChEBI" id="CHEBI:15378"/>
        <dbReference type="ChEBI" id="CHEBI:33019"/>
        <dbReference type="ChEBI" id="CHEBI:46398"/>
        <dbReference type="ChEBI" id="CHEBI:57865"/>
        <dbReference type="EC" id="3.6.1.9"/>
    </reaction>
</comment>
<dbReference type="EC" id="3.6.1.9" evidence="4"/>
<keyword evidence="3 4" id="KW-0546">Nucleotide metabolism</keyword>
<evidence type="ECO:0000256" key="1">
    <source>
        <dbReference type="ARBA" id="ARBA00001968"/>
    </source>
</evidence>
<reference evidence="6" key="1">
    <citation type="submission" date="2016-10" db="EMBL/GenBank/DDBJ databases">
        <authorList>
            <person name="Varghese N."/>
            <person name="Submissions S."/>
        </authorList>
    </citation>
    <scope>NUCLEOTIDE SEQUENCE [LARGE SCALE GENOMIC DNA]</scope>
    <source>
        <strain evidence="6">NRRL B-51270</strain>
    </source>
</reference>
<evidence type="ECO:0000313" key="5">
    <source>
        <dbReference type="EMBL" id="SDS88990.1"/>
    </source>
</evidence>
<dbReference type="OrthoDB" id="9807767at2"/>
<feature type="site" description="Important for substrate specificity" evidence="4">
    <location>
        <position position="68"/>
    </location>
</feature>
<comment type="catalytic activity">
    <reaction evidence="4">
        <text>dTTP + H2O = dTMP + diphosphate + H(+)</text>
        <dbReference type="Rhea" id="RHEA:28534"/>
        <dbReference type="ChEBI" id="CHEBI:15377"/>
        <dbReference type="ChEBI" id="CHEBI:15378"/>
        <dbReference type="ChEBI" id="CHEBI:33019"/>
        <dbReference type="ChEBI" id="CHEBI:37568"/>
        <dbReference type="ChEBI" id="CHEBI:63528"/>
        <dbReference type="EC" id="3.6.1.9"/>
    </reaction>
</comment>
<dbReference type="CDD" id="cd00555">
    <property type="entry name" value="Maf"/>
    <property type="match status" value="1"/>
</dbReference>
<feature type="active site" description="Proton acceptor" evidence="4">
    <location>
        <position position="67"/>
    </location>
</feature>
<dbReference type="EMBL" id="LT629736">
    <property type="protein sequence ID" value="SDS88990.1"/>
    <property type="molecule type" value="Genomic_DNA"/>
</dbReference>
<dbReference type="NCBIfam" id="TIGR00172">
    <property type="entry name" value="maf"/>
    <property type="match status" value="1"/>
</dbReference>
<dbReference type="GO" id="GO:0036221">
    <property type="term" value="F:UTP diphosphatase activity"/>
    <property type="evidence" value="ECO:0007669"/>
    <property type="project" value="RHEA"/>
</dbReference>
<dbReference type="AlphaFoldDB" id="A0A1H1VX38"/>
<dbReference type="RefSeq" id="WP_093397703.1">
    <property type="nucleotide sequence ID" value="NZ_LT629736.1"/>
</dbReference>
<protein>
    <recommendedName>
        <fullName evidence="4">dTTP/UTP pyrophosphatase</fullName>
        <shortName evidence="4">dTTPase/UTPase</shortName>
        <ecNumber evidence="4">3.6.1.9</ecNumber>
    </recommendedName>
    <alternativeName>
        <fullName evidence="4">Nucleoside triphosphate pyrophosphatase</fullName>
    </alternativeName>
    <alternativeName>
        <fullName evidence="4">Nucleotide pyrophosphatase</fullName>
        <shortName evidence="4">Nucleotide PPase</shortName>
    </alternativeName>
</protein>
<dbReference type="STRING" id="487184.SAMN05216421_2409"/>
<feature type="site" description="Important for substrate specificity" evidence="4">
    <location>
        <position position="10"/>
    </location>
</feature>
<name>A0A1H1VX38_9GAMM</name>
<evidence type="ECO:0000256" key="4">
    <source>
        <dbReference type="HAMAP-Rule" id="MF_00528"/>
    </source>
</evidence>
<dbReference type="InterPro" id="IPR003697">
    <property type="entry name" value="Maf-like"/>
</dbReference>
<feature type="site" description="Important for substrate specificity" evidence="4">
    <location>
        <position position="150"/>
    </location>
</feature>
<comment type="caution">
    <text evidence="4">Lacks conserved residue(s) required for the propagation of feature annotation.</text>
</comment>
<comment type="subcellular location">
    <subcellularLocation>
        <location evidence="4">Cytoplasm</location>
    </subcellularLocation>
</comment>
<evidence type="ECO:0000313" key="6">
    <source>
        <dbReference type="Proteomes" id="UP000243207"/>
    </source>
</evidence>
<comment type="function">
    <text evidence="4">Nucleoside triphosphate pyrophosphatase that hydrolyzes dTTP and UTP. May have a dual role in cell division arrest and in preventing the incorporation of modified nucleotides into cellular nucleic acids.</text>
</comment>
<organism evidence="5 6">
    <name type="scientific">Halopseudomonas xinjiangensis</name>
    <dbReference type="NCBI Taxonomy" id="487184"/>
    <lineage>
        <taxon>Bacteria</taxon>
        <taxon>Pseudomonadati</taxon>
        <taxon>Pseudomonadota</taxon>
        <taxon>Gammaproteobacteria</taxon>
        <taxon>Pseudomonadales</taxon>
        <taxon>Pseudomonadaceae</taxon>
        <taxon>Halopseudomonas</taxon>
    </lineage>
</organism>